<dbReference type="Gene3D" id="1.20.1250.20">
    <property type="entry name" value="MFS general substrate transporter like domains"/>
    <property type="match status" value="1"/>
</dbReference>
<dbReference type="SUPFAM" id="SSF103473">
    <property type="entry name" value="MFS general substrate transporter"/>
    <property type="match status" value="1"/>
</dbReference>
<evidence type="ECO:0000256" key="2">
    <source>
        <dbReference type="ARBA" id="ARBA00022692"/>
    </source>
</evidence>
<protein>
    <submittedName>
        <fullName evidence="6">MFS transporter</fullName>
    </submittedName>
</protein>
<keyword evidence="2 5" id="KW-0812">Transmembrane</keyword>
<dbReference type="GO" id="GO:0005886">
    <property type="term" value="C:plasma membrane"/>
    <property type="evidence" value="ECO:0007669"/>
    <property type="project" value="TreeGrafter"/>
</dbReference>
<feature type="transmembrane region" description="Helical" evidence="5">
    <location>
        <begin position="341"/>
        <end position="361"/>
    </location>
</feature>
<feature type="transmembrane region" description="Helical" evidence="5">
    <location>
        <begin position="312"/>
        <end position="334"/>
    </location>
</feature>
<dbReference type="Pfam" id="PF07690">
    <property type="entry name" value="MFS_1"/>
    <property type="match status" value="1"/>
</dbReference>
<dbReference type="InterPro" id="IPR036259">
    <property type="entry name" value="MFS_trans_sf"/>
</dbReference>
<dbReference type="EMBL" id="DXCC01000031">
    <property type="protein sequence ID" value="HIZ15853.1"/>
    <property type="molecule type" value="Genomic_DNA"/>
</dbReference>
<organism evidence="6 7">
    <name type="scientific">Candidatus Tidjanibacter faecipullorum</name>
    <dbReference type="NCBI Taxonomy" id="2838766"/>
    <lineage>
        <taxon>Bacteria</taxon>
        <taxon>Pseudomonadati</taxon>
        <taxon>Bacteroidota</taxon>
        <taxon>Bacteroidia</taxon>
        <taxon>Bacteroidales</taxon>
        <taxon>Rikenellaceae</taxon>
        <taxon>Tidjanibacter</taxon>
    </lineage>
</organism>
<dbReference type="Proteomes" id="UP000824014">
    <property type="component" value="Unassembled WGS sequence"/>
</dbReference>
<feature type="transmembrane region" description="Helical" evidence="5">
    <location>
        <begin position="108"/>
        <end position="135"/>
    </location>
</feature>
<reference evidence="6" key="1">
    <citation type="journal article" date="2021" name="PeerJ">
        <title>Extensive microbial diversity within the chicken gut microbiome revealed by metagenomics and culture.</title>
        <authorList>
            <person name="Gilroy R."/>
            <person name="Ravi A."/>
            <person name="Getino M."/>
            <person name="Pursley I."/>
            <person name="Horton D.L."/>
            <person name="Alikhan N.F."/>
            <person name="Baker D."/>
            <person name="Gharbi K."/>
            <person name="Hall N."/>
            <person name="Watson M."/>
            <person name="Adriaenssens E.M."/>
            <person name="Foster-Nyarko E."/>
            <person name="Jarju S."/>
            <person name="Secka A."/>
            <person name="Antonio M."/>
            <person name="Oren A."/>
            <person name="Chaudhuri R.R."/>
            <person name="La Ragione R."/>
            <person name="Hildebrand F."/>
            <person name="Pallen M.J."/>
        </authorList>
    </citation>
    <scope>NUCLEOTIDE SEQUENCE</scope>
    <source>
        <strain evidence="6">ChiHjej11B10-19426</strain>
    </source>
</reference>
<reference evidence="6" key="2">
    <citation type="submission" date="2021-04" db="EMBL/GenBank/DDBJ databases">
        <authorList>
            <person name="Gilroy R."/>
        </authorList>
    </citation>
    <scope>NUCLEOTIDE SEQUENCE</scope>
    <source>
        <strain evidence="6">ChiHjej11B10-19426</strain>
    </source>
</reference>
<feature type="transmembrane region" description="Helical" evidence="5">
    <location>
        <begin position="274"/>
        <end position="292"/>
    </location>
</feature>
<sequence>MKRYVLNVPVRPWVPQWVALGMMFLILLSVLMINGAYVGSSIDVSGALGTTREDIMMAYYACSVGMVVANPFVQKIRQMLTSKSLLLADMGAQVVLALICARTDAVEIIILCSFLIGVLKTFLLLEFIILMTPFFSPGNVRSECYSWFYPIVFGGGQLSVPLTAWLANTYHWQYTYYFVIVLLLLTMACVVVFFHNGRLPRMTVLREINYRSPFLLSVAFLMIVYVGTYGKNADWFANRYITLFAVLGAVTLLLFIVSQRYARHPYVSFQPFRHINSVVGYLFTFLCLFLNSDTTLVNSYVQNILNVDNVHANLLGLFTIPGYVIAGVIAFWWFRWQRWRFRYLIAAATGLFACYFASLYWGIGPDSRYEALFLPMIVKGMGMMLCVIAFGVYTAEKLDARYLVSNTFFMISVRSLLTPVFAYSFCNNMLYQVQQRSMGRLVEHLTLTDPQAVQRYAELMQGGMGQGYQQAVQMANSNLYALLQTQGLLLSLKILFGYLLLAAVVLAVASALIPFHQTVRVPVVRAGTDMA</sequence>
<dbReference type="PANTHER" id="PTHR23501:SF5">
    <property type="entry name" value="TRANSPORT PROTEIN"/>
    <property type="match status" value="1"/>
</dbReference>
<dbReference type="PANTHER" id="PTHR23501">
    <property type="entry name" value="MAJOR FACILITATOR SUPERFAMILY"/>
    <property type="match status" value="1"/>
</dbReference>
<evidence type="ECO:0000313" key="6">
    <source>
        <dbReference type="EMBL" id="HIZ15853.1"/>
    </source>
</evidence>
<keyword evidence="4 5" id="KW-0472">Membrane</keyword>
<evidence type="ECO:0000313" key="7">
    <source>
        <dbReference type="Proteomes" id="UP000824014"/>
    </source>
</evidence>
<dbReference type="InterPro" id="IPR011701">
    <property type="entry name" value="MFS"/>
</dbReference>
<feature type="transmembrane region" description="Helical" evidence="5">
    <location>
        <begin position="407"/>
        <end position="425"/>
    </location>
</feature>
<keyword evidence="3 5" id="KW-1133">Transmembrane helix</keyword>
<feature type="transmembrane region" description="Helical" evidence="5">
    <location>
        <begin position="174"/>
        <end position="196"/>
    </location>
</feature>
<feature type="transmembrane region" description="Helical" evidence="5">
    <location>
        <begin position="373"/>
        <end position="395"/>
    </location>
</feature>
<feature type="transmembrane region" description="Helical" evidence="5">
    <location>
        <begin position="208"/>
        <end position="228"/>
    </location>
</feature>
<feature type="transmembrane region" description="Helical" evidence="5">
    <location>
        <begin position="240"/>
        <end position="262"/>
    </location>
</feature>
<evidence type="ECO:0000256" key="5">
    <source>
        <dbReference type="SAM" id="Phobius"/>
    </source>
</evidence>
<proteinExistence type="predicted"/>
<evidence type="ECO:0000256" key="1">
    <source>
        <dbReference type="ARBA" id="ARBA00004141"/>
    </source>
</evidence>
<comment type="caution">
    <text evidence="6">The sequence shown here is derived from an EMBL/GenBank/DDBJ whole genome shotgun (WGS) entry which is preliminary data.</text>
</comment>
<gene>
    <name evidence="6" type="ORF">H9816_08125</name>
</gene>
<feature type="transmembrane region" description="Helical" evidence="5">
    <location>
        <begin position="495"/>
        <end position="515"/>
    </location>
</feature>
<dbReference type="GO" id="GO:0022857">
    <property type="term" value="F:transmembrane transporter activity"/>
    <property type="evidence" value="ECO:0007669"/>
    <property type="project" value="InterPro"/>
</dbReference>
<evidence type="ECO:0000256" key="3">
    <source>
        <dbReference type="ARBA" id="ARBA00022989"/>
    </source>
</evidence>
<accession>A0A9D2ILU4</accession>
<evidence type="ECO:0000256" key="4">
    <source>
        <dbReference type="ARBA" id="ARBA00023136"/>
    </source>
</evidence>
<comment type="subcellular location">
    <subcellularLocation>
        <location evidence="1">Membrane</location>
        <topology evidence="1">Multi-pass membrane protein</topology>
    </subcellularLocation>
</comment>
<dbReference type="AlphaFoldDB" id="A0A9D2ILU4"/>
<feature type="transmembrane region" description="Helical" evidence="5">
    <location>
        <begin position="57"/>
        <end position="73"/>
    </location>
</feature>
<name>A0A9D2ILU4_9BACT</name>
<feature type="transmembrane region" description="Helical" evidence="5">
    <location>
        <begin position="12"/>
        <end position="37"/>
    </location>
</feature>